<evidence type="ECO:0000256" key="5">
    <source>
        <dbReference type="ARBA" id="ARBA00012807"/>
    </source>
</evidence>
<dbReference type="AlphaFoldDB" id="A0A2G6E3F3"/>
<evidence type="ECO:0000256" key="14">
    <source>
        <dbReference type="ARBA" id="ARBA00047783"/>
    </source>
</evidence>
<feature type="binding site" evidence="15 16">
    <location>
        <begin position="134"/>
        <end position="139"/>
    </location>
    <ligand>
        <name>S-adenosyl-L-methionine</name>
        <dbReference type="ChEBI" id="CHEBI:59789"/>
    </ligand>
</feature>
<dbReference type="InterPro" id="IPR023148">
    <property type="entry name" value="tRNA_m1G_MeTrfase_C_sf"/>
</dbReference>
<dbReference type="NCBIfam" id="TIGR00088">
    <property type="entry name" value="trmD"/>
    <property type="match status" value="1"/>
</dbReference>
<accession>A0A2G6E3F3</accession>
<dbReference type="GO" id="GO:0002939">
    <property type="term" value="P:tRNA N1-guanine methylation"/>
    <property type="evidence" value="ECO:0007669"/>
    <property type="project" value="TreeGrafter"/>
</dbReference>
<evidence type="ECO:0000256" key="4">
    <source>
        <dbReference type="ARBA" id="ARBA00011738"/>
    </source>
</evidence>
<evidence type="ECO:0000313" key="19">
    <source>
        <dbReference type="EMBL" id="PID56629.1"/>
    </source>
</evidence>
<dbReference type="EC" id="2.1.1.228" evidence="5 15"/>
<dbReference type="GO" id="GO:0005829">
    <property type="term" value="C:cytosol"/>
    <property type="evidence" value="ECO:0007669"/>
    <property type="project" value="TreeGrafter"/>
</dbReference>
<gene>
    <name evidence="15" type="primary">trmD</name>
    <name evidence="19" type="ORF">CSB45_10365</name>
</gene>
<keyword evidence="8 15" id="KW-0489">Methyltransferase</keyword>
<dbReference type="PANTHER" id="PTHR46417">
    <property type="entry name" value="TRNA (GUANINE-N(1)-)-METHYLTRANSFERASE"/>
    <property type="match status" value="1"/>
</dbReference>
<evidence type="ECO:0000256" key="16">
    <source>
        <dbReference type="PIRSR" id="PIRSR000386-1"/>
    </source>
</evidence>
<reference evidence="19 20" key="1">
    <citation type="submission" date="2017-10" db="EMBL/GenBank/DDBJ databases">
        <title>Novel microbial diversity and functional potential in the marine mammal oral microbiome.</title>
        <authorList>
            <person name="Dudek N.K."/>
            <person name="Sun C.L."/>
            <person name="Burstein D."/>
            <person name="Kantor R.S."/>
            <person name="Aliaga Goltsman D.S."/>
            <person name="Bik E.M."/>
            <person name="Thomas B.C."/>
            <person name="Banfield J.F."/>
            <person name="Relman D.A."/>
        </authorList>
    </citation>
    <scope>NUCLEOTIDE SEQUENCE [LARGE SCALE GENOMIC DNA]</scope>
    <source>
        <strain evidence="19">DOLZORAL124_49_17</strain>
    </source>
</reference>
<dbReference type="Proteomes" id="UP000229740">
    <property type="component" value="Unassembled WGS sequence"/>
</dbReference>
<evidence type="ECO:0000256" key="1">
    <source>
        <dbReference type="ARBA" id="ARBA00002634"/>
    </source>
</evidence>
<evidence type="ECO:0000256" key="13">
    <source>
        <dbReference type="ARBA" id="ARBA00033392"/>
    </source>
</evidence>
<dbReference type="InterPro" id="IPR002649">
    <property type="entry name" value="tRNA_m1G_MeTrfase_TrmD"/>
</dbReference>
<keyword evidence="9 15" id="KW-0808">Transferase</keyword>
<dbReference type="NCBIfam" id="NF000648">
    <property type="entry name" value="PRK00026.1"/>
    <property type="match status" value="1"/>
</dbReference>
<keyword evidence="11 15" id="KW-0819">tRNA processing</keyword>
<dbReference type="CDD" id="cd18080">
    <property type="entry name" value="TrmD-like"/>
    <property type="match status" value="1"/>
</dbReference>
<dbReference type="HAMAP" id="MF_00605">
    <property type="entry name" value="TrmD"/>
    <property type="match status" value="1"/>
</dbReference>
<dbReference type="FunFam" id="1.10.1270.20:FF:000001">
    <property type="entry name" value="tRNA (guanine-N(1)-)-methyltransferase"/>
    <property type="match status" value="1"/>
</dbReference>
<sequence length="228" mass="25900">MKIFVLTLFPEMFDGVLTQSMMKRARARGCLELHLYNIRDFSDGKHKMADDRPYGGGGGMVMKPEPIFKAVEHVIDAHCLRRHKLIYLTPQGTTLTQGLVKTLGLEDELILLCGHYEEIDERVRIALVDLEISIGDYVLTGGELAAMVLVDAIARMIPDVVGKAKSVVNDSFYGRLLDYPHYTRPAEYRGLKVPDVLLSGNHKRIDDWRHEQALQRTKERRPDLLVDD</sequence>
<dbReference type="EMBL" id="PDPS01000032">
    <property type="protein sequence ID" value="PID56629.1"/>
    <property type="molecule type" value="Genomic_DNA"/>
</dbReference>
<keyword evidence="10 15" id="KW-0949">S-adenosyl-L-methionine</keyword>
<evidence type="ECO:0000256" key="10">
    <source>
        <dbReference type="ARBA" id="ARBA00022691"/>
    </source>
</evidence>
<feature type="binding site" evidence="15 16">
    <location>
        <position position="114"/>
    </location>
    <ligand>
        <name>S-adenosyl-L-methionine</name>
        <dbReference type="ChEBI" id="CHEBI:59789"/>
    </ligand>
</feature>
<name>A0A2G6E3F3_9BACT</name>
<dbReference type="GO" id="GO:0052906">
    <property type="term" value="F:tRNA (guanine(37)-N1)-methyltransferase activity"/>
    <property type="evidence" value="ECO:0007669"/>
    <property type="project" value="UniProtKB-UniRule"/>
</dbReference>
<evidence type="ECO:0000256" key="12">
    <source>
        <dbReference type="ARBA" id="ARBA00029736"/>
    </source>
</evidence>
<dbReference type="InterPro" id="IPR016009">
    <property type="entry name" value="tRNA_MeTrfase_TRMD/TRM10"/>
</dbReference>
<dbReference type="Gene3D" id="3.40.1280.10">
    <property type="match status" value="1"/>
</dbReference>
<evidence type="ECO:0000256" key="7">
    <source>
        <dbReference type="ARBA" id="ARBA00022490"/>
    </source>
</evidence>
<evidence type="ECO:0000259" key="18">
    <source>
        <dbReference type="Pfam" id="PF01746"/>
    </source>
</evidence>
<dbReference type="FunFam" id="3.40.1280.10:FF:000001">
    <property type="entry name" value="tRNA (guanine-N(1)-)-methyltransferase"/>
    <property type="match status" value="1"/>
</dbReference>
<comment type="subcellular location">
    <subcellularLocation>
        <location evidence="2 15 17">Cytoplasm</location>
    </subcellularLocation>
</comment>
<evidence type="ECO:0000256" key="17">
    <source>
        <dbReference type="RuleBase" id="RU003464"/>
    </source>
</evidence>
<dbReference type="InterPro" id="IPR029026">
    <property type="entry name" value="tRNA_m1G_MTases_N"/>
</dbReference>
<protein>
    <recommendedName>
        <fullName evidence="6 15">tRNA (guanine-N(1)-)-methyltransferase</fullName>
        <ecNumber evidence="5 15">2.1.1.228</ecNumber>
    </recommendedName>
    <alternativeName>
        <fullName evidence="12 15">M1G-methyltransferase</fullName>
    </alternativeName>
    <alternativeName>
        <fullName evidence="13 15">tRNA [GM37] methyltransferase</fullName>
    </alternativeName>
</protein>
<dbReference type="Pfam" id="PF01746">
    <property type="entry name" value="tRNA_m1G_MT"/>
    <property type="match status" value="1"/>
</dbReference>
<dbReference type="SUPFAM" id="SSF75217">
    <property type="entry name" value="alpha/beta knot"/>
    <property type="match status" value="1"/>
</dbReference>
<comment type="similarity">
    <text evidence="3 15 17">Belongs to the RNA methyltransferase TrmD family.</text>
</comment>
<feature type="domain" description="tRNA methyltransferase TRMD/TRM10-type" evidence="18">
    <location>
        <begin position="1"/>
        <end position="225"/>
    </location>
</feature>
<comment type="catalytic activity">
    <reaction evidence="14 15 17">
        <text>guanosine(37) in tRNA + S-adenosyl-L-methionine = N(1)-methylguanosine(37) in tRNA + S-adenosyl-L-homocysteine + H(+)</text>
        <dbReference type="Rhea" id="RHEA:36899"/>
        <dbReference type="Rhea" id="RHEA-COMP:10145"/>
        <dbReference type="Rhea" id="RHEA-COMP:10147"/>
        <dbReference type="ChEBI" id="CHEBI:15378"/>
        <dbReference type="ChEBI" id="CHEBI:57856"/>
        <dbReference type="ChEBI" id="CHEBI:59789"/>
        <dbReference type="ChEBI" id="CHEBI:73542"/>
        <dbReference type="ChEBI" id="CHEBI:74269"/>
        <dbReference type="EC" id="2.1.1.228"/>
    </reaction>
</comment>
<keyword evidence="7 15" id="KW-0963">Cytoplasm</keyword>
<evidence type="ECO:0000313" key="20">
    <source>
        <dbReference type="Proteomes" id="UP000229740"/>
    </source>
</evidence>
<dbReference type="Gene3D" id="1.10.1270.20">
    <property type="entry name" value="tRNA(m1g37)methyltransferase, domain 2"/>
    <property type="match status" value="1"/>
</dbReference>
<evidence type="ECO:0000256" key="8">
    <source>
        <dbReference type="ARBA" id="ARBA00022603"/>
    </source>
</evidence>
<comment type="function">
    <text evidence="1 15 17">Specifically methylates guanosine-37 in various tRNAs.</text>
</comment>
<organism evidence="19 20">
    <name type="scientific">candidate division KSB3 bacterium</name>
    <dbReference type="NCBI Taxonomy" id="2044937"/>
    <lineage>
        <taxon>Bacteria</taxon>
        <taxon>candidate division KSB3</taxon>
    </lineage>
</organism>
<evidence type="ECO:0000256" key="3">
    <source>
        <dbReference type="ARBA" id="ARBA00007630"/>
    </source>
</evidence>
<evidence type="ECO:0000256" key="6">
    <source>
        <dbReference type="ARBA" id="ARBA00014679"/>
    </source>
</evidence>
<evidence type="ECO:0000256" key="2">
    <source>
        <dbReference type="ARBA" id="ARBA00004496"/>
    </source>
</evidence>
<dbReference type="InterPro" id="IPR029028">
    <property type="entry name" value="Alpha/beta_knot_MTases"/>
</dbReference>
<dbReference type="PIRSF" id="PIRSF000386">
    <property type="entry name" value="tRNA_mtase"/>
    <property type="match status" value="1"/>
</dbReference>
<comment type="subunit">
    <text evidence="4 15 17">Homodimer.</text>
</comment>
<dbReference type="PANTHER" id="PTHR46417:SF1">
    <property type="entry name" value="TRNA (GUANINE-N(1)-)-METHYLTRANSFERASE"/>
    <property type="match status" value="1"/>
</dbReference>
<proteinExistence type="inferred from homology"/>
<evidence type="ECO:0000256" key="9">
    <source>
        <dbReference type="ARBA" id="ARBA00022679"/>
    </source>
</evidence>
<evidence type="ECO:0000256" key="11">
    <source>
        <dbReference type="ARBA" id="ARBA00022694"/>
    </source>
</evidence>
<comment type="caution">
    <text evidence="19">The sequence shown here is derived from an EMBL/GenBank/DDBJ whole genome shotgun (WGS) entry which is preliminary data.</text>
</comment>
<evidence type="ECO:0000256" key="15">
    <source>
        <dbReference type="HAMAP-Rule" id="MF_00605"/>
    </source>
</evidence>